<feature type="non-terminal residue" evidence="1">
    <location>
        <position position="46"/>
    </location>
</feature>
<dbReference type="EMBL" id="GL453902">
    <property type="protein sequence ID" value="EFN75276.1"/>
    <property type="molecule type" value="Genomic_DNA"/>
</dbReference>
<organism evidence="2">
    <name type="scientific">Harpegnathos saltator</name>
    <name type="common">Jerdon's jumping ant</name>
    <dbReference type="NCBI Taxonomy" id="610380"/>
    <lineage>
        <taxon>Eukaryota</taxon>
        <taxon>Metazoa</taxon>
        <taxon>Ecdysozoa</taxon>
        <taxon>Arthropoda</taxon>
        <taxon>Hexapoda</taxon>
        <taxon>Insecta</taxon>
        <taxon>Pterygota</taxon>
        <taxon>Neoptera</taxon>
        <taxon>Endopterygota</taxon>
        <taxon>Hymenoptera</taxon>
        <taxon>Apocrita</taxon>
        <taxon>Aculeata</taxon>
        <taxon>Formicoidea</taxon>
        <taxon>Formicidae</taxon>
        <taxon>Ponerinae</taxon>
        <taxon>Ponerini</taxon>
        <taxon>Harpegnathos</taxon>
    </lineage>
</organism>
<evidence type="ECO:0008006" key="3">
    <source>
        <dbReference type="Google" id="ProtNLM"/>
    </source>
</evidence>
<reference evidence="1 2" key="1">
    <citation type="journal article" date="2010" name="Science">
        <title>Genomic comparison of the ants Camponotus floridanus and Harpegnathos saltator.</title>
        <authorList>
            <person name="Bonasio R."/>
            <person name="Zhang G."/>
            <person name="Ye C."/>
            <person name="Mutti N.S."/>
            <person name="Fang X."/>
            <person name="Qin N."/>
            <person name="Donahue G."/>
            <person name="Yang P."/>
            <person name="Li Q."/>
            <person name="Li C."/>
            <person name="Zhang P."/>
            <person name="Huang Z."/>
            <person name="Berger S.L."/>
            <person name="Reinberg D."/>
            <person name="Wang J."/>
            <person name="Liebig J."/>
        </authorList>
    </citation>
    <scope>NUCLEOTIDE SEQUENCE [LARGE SCALE GENOMIC DNA]</scope>
    <source>
        <strain evidence="1 2">R22 G/1</strain>
    </source>
</reference>
<feature type="non-terminal residue" evidence="1">
    <location>
        <position position="1"/>
    </location>
</feature>
<evidence type="ECO:0000313" key="2">
    <source>
        <dbReference type="Proteomes" id="UP000008237"/>
    </source>
</evidence>
<dbReference type="AlphaFoldDB" id="E2C9T9"/>
<sequence length="46" mass="5276">ALTRDKLGEIYWTPLEHPLYSPDLSPCNFHMFGPLKEALGGERFNN</sequence>
<keyword evidence="2" id="KW-1185">Reference proteome</keyword>
<dbReference type="Gene3D" id="3.30.420.10">
    <property type="entry name" value="Ribonuclease H-like superfamily/Ribonuclease H"/>
    <property type="match status" value="1"/>
</dbReference>
<dbReference type="Proteomes" id="UP000008237">
    <property type="component" value="Unassembled WGS sequence"/>
</dbReference>
<accession>E2C9T9</accession>
<evidence type="ECO:0000313" key="1">
    <source>
        <dbReference type="EMBL" id="EFN75276.1"/>
    </source>
</evidence>
<proteinExistence type="predicted"/>
<dbReference type="GO" id="GO:0003676">
    <property type="term" value="F:nucleic acid binding"/>
    <property type="evidence" value="ECO:0007669"/>
    <property type="project" value="InterPro"/>
</dbReference>
<protein>
    <recommendedName>
        <fullName evidence="3">Histone-lysine N-methyltransferase SETMAR</fullName>
    </recommendedName>
</protein>
<name>E2C9T9_HARSA</name>
<gene>
    <name evidence="1" type="ORF">EAI_03099</name>
</gene>
<dbReference type="InterPro" id="IPR036397">
    <property type="entry name" value="RNaseH_sf"/>
</dbReference>
<dbReference type="InParanoid" id="E2C9T9"/>